<comment type="subcellular location">
    <subcellularLocation>
        <location evidence="1">Nucleus envelope</location>
    </subcellularLocation>
</comment>
<dbReference type="Pfam" id="PF00400">
    <property type="entry name" value="WD40"/>
    <property type="match status" value="2"/>
</dbReference>
<evidence type="ECO:0000313" key="11">
    <source>
        <dbReference type="Proteomes" id="UP000324585"/>
    </source>
</evidence>
<evidence type="ECO:0000256" key="5">
    <source>
        <dbReference type="ARBA" id="ARBA00022737"/>
    </source>
</evidence>
<dbReference type="GO" id="GO:0005198">
    <property type="term" value="F:structural molecule activity"/>
    <property type="evidence" value="ECO:0007669"/>
    <property type="project" value="InterPro"/>
</dbReference>
<gene>
    <name evidence="10" type="ORF">FVE85_7574</name>
</gene>
<feature type="repeat" description="WD" evidence="8">
    <location>
        <begin position="1"/>
        <end position="32"/>
    </location>
</feature>
<dbReference type="PANTHER" id="PTHR11024">
    <property type="entry name" value="NUCLEAR PORE COMPLEX PROTEIN SEC13 / SEH1 FAMILY MEMBER"/>
    <property type="match status" value="1"/>
</dbReference>
<feature type="region of interest" description="Disordered" evidence="9">
    <location>
        <begin position="366"/>
        <end position="389"/>
    </location>
</feature>
<dbReference type="OrthoDB" id="5566198at2759"/>
<comment type="similarity">
    <text evidence="2">Belongs to the WD repeat SEC13 family.</text>
</comment>
<dbReference type="GO" id="GO:0015031">
    <property type="term" value="P:protein transport"/>
    <property type="evidence" value="ECO:0007669"/>
    <property type="project" value="UniProtKB-KW"/>
</dbReference>
<keyword evidence="6" id="KW-0653">Protein transport</keyword>
<dbReference type="GO" id="GO:0034198">
    <property type="term" value="P:cellular response to amino acid starvation"/>
    <property type="evidence" value="ECO:0007669"/>
    <property type="project" value="TreeGrafter"/>
</dbReference>
<name>A0A5J4Z7H6_PORPP</name>
<sequence>MLHEDTVHDIAYDYYGVRVATCSSDRKIKLWEQGPGGANSWECVAAWVAHEGPILRVCWAPPHACGPGVLASCSTDRKVVLWEERSSSSSVSGGQPTVNANGESGVLGGSTTMGSAALSNAVATSNSSTGNGWLVLAQLVDARDDVTGIAFRHASSRLLLAAASADGMFRVYEAIDLANLHQWPLVFETFGAGVPRAGALRCVAWYAPTVAEQDGALHALVIGAEGHHAFVWVTERENNWCLAMVLDTSSGISNGGDENGGDSNDEAVLDVAWAPFLGFGKHLVAAGTRSGKVCVFEVGTELLSRAALARTEKEIYVKPAAVLIEHVPNSVQRVSWNITGALLSSSDCTGGLKLWQSVPGNSGSTTSEWHCVGGTSSPALQESRSSSQQ</sequence>
<keyword evidence="11" id="KW-1185">Reference proteome</keyword>
<dbReference type="GO" id="GO:0035859">
    <property type="term" value="C:Seh1-associated complex"/>
    <property type="evidence" value="ECO:0007669"/>
    <property type="project" value="TreeGrafter"/>
</dbReference>
<dbReference type="SMART" id="SM00320">
    <property type="entry name" value="WD40"/>
    <property type="match status" value="5"/>
</dbReference>
<evidence type="ECO:0000256" key="7">
    <source>
        <dbReference type="ARBA" id="ARBA00023242"/>
    </source>
</evidence>
<protein>
    <submittedName>
        <fullName evidence="10">Nucleoporin seh1-A</fullName>
    </submittedName>
</protein>
<dbReference type="InterPro" id="IPR001680">
    <property type="entry name" value="WD40_rpt"/>
</dbReference>
<dbReference type="Gene3D" id="2.130.10.10">
    <property type="entry name" value="YVTN repeat-like/Quinoprotein amine dehydrogenase"/>
    <property type="match status" value="1"/>
</dbReference>
<dbReference type="PROSITE" id="PS50082">
    <property type="entry name" value="WD_REPEATS_2"/>
    <property type="match status" value="1"/>
</dbReference>
<evidence type="ECO:0000256" key="8">
    <source>
        <dbReference type="PROSITE-ProRule" id="PRU00221"/>
    </source>
</evidence>
<accession>A0A5J4Z7H6</accession>
<keyword evidence="3" id="KW-0813">Transport</keyword>
<keyword evidence="7" id="KW-0539">Nucleus</keyword>
<dbReference type="InterPro" id="IPR015943">
    <property type="entry name" value="WD40/YVTN_repeat-like_dom_sf"/>
</dbReference>
<feature type="compositionally biased region" description="Polar residues" evidence="9">
    <location>
        <begin position="93"/>
        <end position="102"/>
    </location>
</feature>
<keyword evidence="4 8" id="KW-0853">WD repeat</keyword>
<proteinExistence type="inferred from homology"/>
<evidence type="ECO:0000256" key="3">
    <source>
        <dbReference type="ARBA" id="ARBA00022448"/>
    </source>
</evidence>
<dbReference type="AlphaFoldDB" id="A0A5J4Z7H6"/>
<dbReference type="EMBL" id="VRMN01000001">
    <property type="protein sequence ID" value="KAA8499989.1"/>
    <property type="molecule type" value="Genomic_DNA"/>
</dbReference>
<keyword evidence="5" id="KW-0677">Repeat</keyword>
<evidence type="ECO:0000256" key="6">
    <source>
        <dbReference type="ARBA" id="ARBA00022927"/>
    </source>
</evidence>
<evidence type="ECO:0000256" key="4">
    <source>
        <dbReference type="ARBA" id="ARBA00022574"/>
    </source>
</evidence>
<comment type="caution">
    <text evidence="10">The sequence shown here is derived from an EMBL/GenBank/DDBJ whole genome shotgun (WGS) entry which is preliminary data.</text>
</comment>
<feature type="region of interest" description="Disordered" evidence="9">
    <location>
        <begin position="85"/>
        <end position="105"/>
    </location>
</feature>
<dbReference type="InterPro" id="IPR037363">
    <property type="entry name" value="Sec13/Seh1_fam"/>
</dbReference>
<dbReference type="Proteomes" id="UP000324585">
    <property type="component" value="Unassembled WGS sequence"/>
</dbReference>
<evidence type="ECO:0000256" key="1">
    <source>
        <dbReference type="ARBA" id="ARBA00004259"/>
    </source>
</evidence>
<dbReference type="SUPFAM" id="SSF50978">
    <property type="entry name" value="WD40 repeat-like"/>
    <property type="match status" value="1"/>
</dbReference>
<dbReference type="PANTHER" id="PTHR11024:SF3">
    <property type="entry name" value="NUCLEOPORIN SEH1"/>
    <property type="match status" value="1"/>
</dbReference>
<evidence type="ECO:0000313" key="10">
    <source>
        <dbReference type="EMBL" id="KAA8499989.1"/>
    </source>
</evidence>
<dbReference type="GO" id="GO:0031080">
    <property type="term" value="C:nuclear pore outer ring"/>
    <property type="evidence" value="ECO:0007669"/>
    <property type="project" value="TreeGrafter"/>
</dbReference>
<dbReference type="InterPro" id="IPR036322">
    <property type="entry name" value="WD40_repeat_dom_sf"/>
</dbReference>
<reference evidence="11" key="1">
    <citation type="journal article" date="2019" name="Nat. Commun.">
        <title>Expansion of phycobilisome linker gene families in mesophilic red algae.</title>
        <authorList>
            <person name="Lee J."/>
            <person name="Kim D."/>
            <person name="Bhattacharya D."/>
            <person name="Yoon H.S."/>
        </authorList>
    </citation>
    <scope>NUCLEOTIDE SEQUENCE [LARGE SCALE GENOMIC DNA]</scope>
    <source>
        <strain evidence="11">CCMP 1328</strain>
    </source>
</reference>
<dbReference type="PROSITE" id="PS50294">
    <property type="entry name" value="WD_REPEATS_REGION"/>
    <property type="match status" value="1"/>
</dbReference>
<evidence type="ECO:0000256" key="9">
    <source>
        <dbReference type="SAM" id="MobiDB-lite"/>
    </source>
</evidence>
<organism evidence="10 11">
    <name type="scientific">Porphyridium purpureum</name>
    <name type="common">Red alga</name>
    <name type="synonym">Porphyridium cruentum</name>
    <dbReference type="NCBI Taxonomy" id="35688"/>
    <lineage>
        <taxon>Eukaryota</taxon>
        <taxon>Rhodophyta</taxon>
        <taxon>Bangiophyceae</taxon>
        <taxon>Porphyridiales</taxon>
        <taxon>Porphyridiaceae</taxon>
        <taxon>Porphyridium</taxon>
    </lineage>
</organism>
<evidence type="ECO:0000256" key="2">
    <source>
        <dbReference type="ARBA" id="ARBA00010102"/>
    </source>
</evidence>
<dbReference type="GO" id="GO:1904263">
    <property type="term" value="P:positive regulation of TORC1 signaling"/>
    <property type="evidence" value="ECO:0007669"/>
    <property type="project" value="TreeGrafter"/>
</dbReference>